<reference evidence="2" key="1">
    <citation type="journal article" date="2020" name="Stud. Mycol.">
        <title>101 Dothideomycetes genomes: a test case for predicting lifestyles and emergence of pathogens.</title>
        <authorList>
            <person name="Haridas S."/>
            <person name="Albert R."/>
            <person name="Binder M."/>
            <person name="Bloem J."/>
            <person name="Labutti K."/>
            <person name="Salamov A."/>
            <person name="Andreopoulos B."/>
            <person name="Baker S."/>
            <person name="Barry K."/>
            <person name="Bills G."/>
            <person name="Bluhm B."/>
            <person name="Cannon C."/>
            <person name="Castanera R."/>
            <person name="Culley D."/>
            <person name="Daum C."/>
            <person name="Ezra D."/>
            <person name="Gonzalez J."/>
            <person name="Henrissat B."/>
            <person name="Kuo A."/>
            <person name="Liang C."/>
            <person name="Lipzen A."/>
            <person name="Lutzoni F."/>
            <person name="Magnuson J."/>
            <person name="Mondo S."/>
            <person name="Nolan M."/>
            <person name="Ohm R."/>
            <person name="Pangilinan J."/>
            <person name="Park H.-J."/>
            <person name="Ramirez L."/>
            <person name="Alfaro M."/>
            <person name="Sun H."/>
            <person name="Tritt A."/>
            <person name="Yoshinaga Y."/>
            <person name="Zwiers L.-H."/>
            <person name="Turgeon B."/>
            <person name="Goodwin S."/>
            <person name="Spatafora J."/>
            <person name="Crous P."/>
            <person name="Grigoriev I."/>
        </authorList>
    </citation>
    <scope>NUCLEOTIDE SEQUENCE</scope>
    <source>
        <strain evidence="2">ATCC 74209</strain>
    </source>
</reference>
<feature type="compositionally biased region" description="Polar residues" evidence="1">
    <location>
        <begin position="8"/>
        <end position="20"/>
    </location>
</feature>
<proteinExistence type="predicted"/>
<feature type="region of interest" description="Disordered" evidence="1">
    <location>
        <begin position="1"/>
        <end position="21"/>
    </location>
</feature>
<gene>
    <name evidence="2" type="ORF">GQ43DRAFT_439611</name>
</gene>
<evidence type="ECO:0000256" key="1">
    <source>
        <dbReference type="SAM" id="MobiDB-lite"/>
    </source>
</evidence>
<dbReference type="AlphaFoldDB" id="A0A9P4JQK5"/>
<evidence type="ECO:0000313" key="2">
    <source>
        <dbReference type="EMBL" id="KAF2202571.1"/>
    </source>
</evidence>
<organism evidence="2 3">
    <name type="scientific">Delitschia confertaspora ATCC 74209</name>
    <dbReference type="NCBI Taxonomy" id="1513339"/>
    <lineage>
        <taxon>Eukaryota</taxon>
        <taxon>Fungi</taxon>
        <taxon>Dikarya</taxon>
        <taxon>Ascomycota</taxon>
        <taxon>Pezizomycotina</taxon>
        <taxon>Dothideomycetes</taxon>
        <taxon>Pleosporomycetidae</taxon>
        <taxon>Pleosporales</taxon>
        <taxon>Delitschiaceae</taxon>
        <taxon>Delitschia</taxon>
    </lineage>
</organism>
<dbReference type="EMBL" id="ML993932">
    <property type="protein sequence ID" value="KAF2202571.1"/>
    <property type="molecule type" value="Genomic_DNA"/>
</dbReference>
<sequence>MMRKLSGPQKTVTGNNNNLDKSGVNVPINFFTNCKKKCRFCGSNTVPPDLFGVNRSLP</sequence>
<keyword evidence="3" id="KW-1185">Reference proteome</keyword>
<name>A0A9P4JQK5_9PLEO</name>
<protein>
    <submittedName>
        <fullName evidence="2">Uncharacterized protein</fullName>
    </submittedName>
</protein>
<accession>A0A9P4JQK5</accession>
<evidence type="ECO:0000313" key="3">
    <source>
        <dbReference type="Proteomes" id="UP000799536"/>
    </source>
</evidence>
<dbReference type="Proteomes" id="UP000799536">
    <property type="component" value="Unassembled WGS sequence"/>
</dbReference>
<comment type="caution">
    <text evidence="2">The sequence shown here is derived from an EMBL/GenBank/DDBJ whole genome shotgun (WGS) entry which is preliminary data.</text>
</comment>